<evidence type="ECO:0000313" key="2">
    <source>
        <dbReference type="EMBL" id="CAK7929177.1"/>
    </source>
</evidence>
<dbReference type="AlphaFoldDB" id="A0AAV1U666"/>
<protein>
    <submittedName>
        <fullName evidence="2">Uncharacterized protein</fullName>
    </submittedName>
</protein>
<name>A0AAV1U666_9STRA</name>
<comment type="caution">
    <text evidence="2">The sequence shown here is derived from an EMBL/GenBank/DDBJ whole genome shotgun (WGS) entry which is preliminary data.</text>
</comment>
<gene>
    <name evidence="2" type="ORF">PM001_LOCUS14327</name>
    <name evidence="3" type="ORF">PM001_LOCUS14332</name>
</gene>
<keyword evidence="1" id="KW-0732">Signal</keyword>
<feature type="signal peptide" evidence="1">
    <location>
        <begin position="1"/>
        <end position="20"/>
    </location>
</feature>
<organism evidence="2 4">
    <name type="scientific">Peronospora matthiolae</name>
    <dbReference type="NCBI Taxonomy" id="2874970"/>
    <lineage>
        <taxon>Eukaryota</taxon>
        <taxon>Sar</taxon>
        <taxon>Stramenopiles</taxon>
        <taxon>Oomycota</taxon>
        <taxon>Peronosporomycetes</taxon>
        <taxon>Peronosporales</taxon>
        <taxon>Peronosporaceae</taxon>
        <taxon>Peronospora</taxon>
    </lineage>
</organism>
<proteinExistence type="predicted"/>
<accession>A0AAV1U666</accession>
<evidence type="ECO:0000256" key="1">
    <source>
        <dbReference type="SAM" id="SignalP"/>
    </source>
</evidence>
<sequence length="114" mass="11673">MKCTALAVTALVAVASVTSATDYQPALRALAALEPATPSTDTMAAAPTERHSHPIEAAAADVAAENEPTAVIGTEGKKSKEWWRGLGWGRPWGGFGGWGGYGGGWGGYGGGWGW</sequence>
<evidence type="ECO:0000313" key="4">
    <source>
        <dbReference type="Proteomes" id="UP001162060"/>
    </source>
</evidence>
<feature type="chain" id="PRO_5044714154" evidence="1">
    <location>
        <begin position="21"/>
        <end position="114"/>
    </location>
</feature>
<dbReference type="EMBL" id="CAKLBY020000153">
    <property type="protein sequence ID" value="CAK7929182.1"/>
    <property type="molecule type" value="Genomic_DNA"/>
</dbReference>
<evidence type="ECO:0000313" key="3">
    <source>
        <dbReference type="EMBL" id="CAK7929182.1"/>
    </source>
</evidence>
<reference evidence="2" key="1">
    <citation type="submission" date="2024-01" db="EMBL/GenBank/DDBJ databases">
        <authorList>
            <person name="Webb A."/>
        </authorList>
    </citation>
    <scope>NUCLEOTIDE SEQUENCE</scope>
    <source>
        <strain evidence="2">Pm1</strain>
    </source>
</reference>
<dbReference type="Proteomes" id="UP001162060">
    <property type="component" value="Unassembled WGS sequence"/>
</dbReference>
<dbReference type="EMBL" id="CAKLBY020000153">
    <property type="protein sequence ID" value="CAK7929177.1"/>
    <property type="molecule type" value="Genomic_DNA"/>
</dbReference>